<dbReference type="EMBL" id="PVWK01000016">
    <property type="protein sequence ID" value="PSB33930.1"/>
    <property type="molecule type" value="Genomic_DNA"/>
</dbReference>
<evidence type="ECO:0000313" key="2">
    <source>
        <dbReference type="Proteomes" id="UP000239576"/>
    </source>
</evidence>
<dbReference type="Proteomes" id="UP000239576">
    <property type="component" value="Unassembled WGS sequence"/>
</dbReference>
<evidence type="ECO:0000313" key="1">
    <source>
        <dbReference type="EMBL" id="PSB33930.1"/>
    </source>
</evidence>
<dbReference type="AlphaFoldDB" id="A0A2T1EMF4"/>
<gene>
    <name evidence="1" type="ORF">C7B82_03445</name>
</gene>
<organism evidence="1 2">
    <name type="scientific">Stenomitos frigidus ULC18</name>
    <dbReference type="NCBI Taxonomy" id="2107698"/>
    <lineage>
        <taxon>Bacteria</taxon>
        <taxon>Bacillati</taxon>
        <taxon>Cyanobacteriota</taxon>
        <taxon>Cyanophyceae</taxon>
        <taxon>Leptolyngbyales</taxon>
        <taxon>Leptolyngbyaceae</taxon>
        <taxon>Stenomitos</taxon>
    </lineage>
</organism>
<accession>A0A2T1EMF4</accession>
<reference evidence="1 2" key="2">
    <citation type="submission" date="2018-03" db="EMBL/GenBank/DDBJ databases">
        <title>The ancient ancestry and fast evolution of plastids.</title>
        <authorList>
            <person name="Moore K.R."/>
            <person name="Magnabosco C."/>
            <person name="Momper L."/>
            <person name="Gold D.A."/>
            <person name="Bosak T."/>
            <person name="Fournier G.P."/>
        </authorList>
    </citation>
    <scope>NUCLEOTIDE SEQUENCE [LARGE SCALE GENOMIC DNA]</scope>
    <source>
        <strain evidence="1 2">ULC18</strain>
    </source>
</reference>
<dbReference type="OrthoDB" id="9925877at2"/>
<comment type="caution">
    <text evidence="1">The sequence shown here is derived from an EMBL/GenBank/DDBJ whole genome shotgun (WGS) entry which is preliminary data.</text>
</comment>
<protein>
    <submittedName>
        <fullName evidence="1">Uncharacterized protein</fullName>
    </submittedName>
</protein>
<reference evidence="2" key="1">
    <citation type="submission" date="2018-02" db="EMBL/GenBank/DDBJ databases">
        <authorList>
            <person name="Moore K."/>
            <person name="Momper L."/>
        </authorList>
    </citation>
    <scope>NUCLEOTIDE SEQUENCE [LARGE SCALE GENOMIC DNA]</scope>
    <source>
        <strain evidence="2">ULC18</strain>
    </source>
</reference>
<proteinExistence type="predicted"/>
<dbReference type="RefSeq" id="WP_106254920.1">
    <property type="nucleotide sequence ID" value="NZ_CAWNSW010000059.1"/>
</dbReference>
<keyword evidence="2" id="KW-1185">Reference proteome</keyword>
<name>A0A2T1EMF4_9CYAN</name>
<sequence>MTATATLVKGIRTVKYIPSLGEHQLSINLGLADHATVFEFARTQGFVPEIVQISTVQGLEIHALLLSERVDQSPLNGSNLSEALDYLADKINADAIRHVYGRFTT</sequence>